<keyword evidence="2" id="KW-1185">Reference proteome</keyword>
<gene>
    <name evidence="1" type="ORF">CDAR_215661</name>
</gene>
<proteinExistence type="predicted"/>
<dbReference type="Proteomes" id="UP001054837">
    <property type="component" value="Unassembled WGS sequence"/>
</dbReference>
<comment type="caution">
    <text evidence="1">The sequence shown here is derived from an EMBL/GenBank/DDBJ whole genome shotgun (WGS) entry which is preliminary data.</text>
</comment>
<sequence>MSVISQSVMSFCTGRQLFYSSLPNLAKKSDVFSLGGASFVNANFLFKTFSSIFNDRGFTAASQPRYLELQREGNFERLVPTPEHKTEVTTFSYMKRAKN</sequence>
<dbReference type="EMBL" id="BPLQ01013508">
    <property type="protein sequence ID" value="GIY72630.1"/>
    <property type="molecule type" value="Genomic_DNA"/>
</dbReference>
<protein>
    <submittedName>
        <fullName evidence="1">Uncharacterized protein</fullName>
    </submittedName>
</protein>
<reference evidence="1 2" key="1">
    <citation type="submission" date="2021-06" db="EMBL/GenBank/DDBJ databases">
        <title>Caerostris darwini draft genome.</title>
        <authorList>
            <person name="Kono N."/>
            <person name="Arakawa K."/>
        </authorList>
    </citation>
    <scope>NUCLEOTIDE SEQUENCE [LARGE SCALE GENOMIC DNA]</scope>
</reference>
<evidence type="ECO:0000313" key="2">
    <source>
        <dbReference type="Proteomes" id="UP001054837"/>
    </source>
</evidence>
<organism evidence="1 2">
    <name type="scientific">Caerostris darwini</name>
    <dbReference type="NCBI Taxonomy" id="1538125"/>
    <lineage>
        <taxon>Eukaryota</taxon>
        <taxon>Metazoa</taxon>
        <taxon>Ecdysozoa</taxon>
        <taxon>Arthropoda</taxon>
        <taxon>Chelicerata</taxon>
        <taxon>Arachnida</taxon>
        <taxon>Araneae</taxon>
        <taxon>Araneomorphae</taxon>
        <taxon>Entelegynae</taxon>
        <taxon>Araneoidea</taxon>
        <taxon>Araneidae</taxon>
        <taxon>Caerostris</taxon>
    </lineage>
</organism>
<accession>A0AAV4VTF5</accession>
<dbReference type="AlphaFoldDB" id="A0AAV4VTF5"/>
<name>A0AAV4VTF5_9ARAC</name>
<evidence type="ECO:0000313" key="1">
    <source>
        <dbReference type="EMBL" id="GIY72630.1"/>
    </source>
</evidence>